<dbReference type="Gene3D" id="3.40.50.10490">
    <property type="entry name" value="Glucose-6-phosphate isomerase like protein, domain 1"/>
    <property type="match status" value="1"/>
</dbReference>
<dbReference type="Proteomes" id="UP000219285">
    <property type="component" value="Chromosome"/>
</dbReference>
<evidence type="ECO:0000259" key="1">
    <source>
        <dbReference type="PROSITE" id="PS51071"/>
    </source>
</evidence>
<dbReference type="AlphaFoldDB" id="A0A6M4MKU4"/>
<dbReference type="PROSITE" id="PS51071">
    <property type="entry name" value="HTH_RPIR"/>
    <property type="match status" value="1"/>
</dbReference>
<dbReference type="GO" id="GO:0003677">
    <property type="term" value="F:DNA binding"/>
    <property type="evidence" value="ECO:0007669"/>
    <property type="project" value="InterPro"/>
</dbReference>
<name>A0A6M4MKU4_9ALTE</name>
<dbReference type="InterPro" id="IPR001347">
    <property type="entry name" value="SIS_dom"/>
</dbReference>
<dbReference type="PANTHER" id="PTHR30514:SF18">
    <property type="entry name" value="RPIR-FAMILY TRANSCRIPTIONAL REGULATOR"/>
    <property type="match status" value="1"/>
</dbReference>
<dbReference type="SUPFAM" id="SSF46689">
    <property type="entry name" value="Homeodomain-like"/>
    <property type="match status" value="1"/>
</dbReference>
<dbReference type="OrthoDB" id="3237351at2"/>
<sequence>MTLIEQSYPSLSPSARSIANYLQQQPLALISQSIAEIATNTKTSKATVSRFFRQLGFASHQDAKQALLALRESGFPLNTKSSSLSSHIEQEQKNLSLTFEGLNAQTLQSVATLLATSSRISLIGFRNAYPLALHFRQQLKQVRSTVRVLPQPGQTLAEDLTDMVDDEVVVLVGFRRRTRIFKKIIEALANHTTVLITDPTGQIYNQSVDHLLVCHLGQDSPFDSYAAPMSLISQLCNQVYAALGDKAGKRTRRISQLYAQLDELEI</sequence>
<protein>
    <submittedName>
        <fullName evidence="2">MurR/RpiR family transcriptional regulator</fullName>
    </submittedName>
</protein>
<dbReference type="GO" id="GO:0003700">
    <property type="term" value="F:DNA-binding transcription factor activity"/>
    <property type="evidence" value="ECO:0007669"/>
    <property type="project" value="InterPro"/>
</dbReference>
<proteinExistence type="predicted"/>
<dbReference type="InterPro" id="IPR000281">
    <property type="entry name" value="HTH_RpiR"/>
</dbReference>
<evidence type="ECO:0000313" key="2">
    <source>
        <dbReference type="EMBL" id="QJR82696.1"/>
    </source>
</evidence>
<reference evidence="2 3" key="2">
    <citation type="submission" date="2020-04" db="EMBL/GenBank/DDBJ databases">
        <title>Complete genome sequence of Alteromonas pelagimontana 5.12T.</title>
        <authorList>
            <person name="Sinha R.K."/>
            <person name="Krishnan K.P."/>
            <person name="Kurian J.P."/>
        </authorList>
    </citation>
    <scope>NUCLEOTIDE SEQUENCE [LARGE SCALE GENOMIC DNA]</scope>
    <source>
        <strain evidence="2 3">5.12</strain>
    </source>
</reference>
<keyword evidence="3" id="KW-1185">Reference proteome</keyword>
<dbReference type="Pfam" id="PF01418">
    <property type="entry name" value="HTH_6"/>
    <property type="match status" value="1"/>
</dbReference>
<dbReference type="InterPro" id="IPR046348">
    <property type="entry name" value="SIS_dom_sf"/>
</dbReference>
<dbReference type="InterPro" id="IPR036388">
    <property type="entry name" value="WH-like_DNA-bd_sf"/>
</dbReference>
<organism evidence="2 3">
    <name type="scientific">Alteromonas pelagimontana</name>
    <dbReference type="NCBI Taxonomy" id="1858656"/>
    <lineage>
        <taxon>Bacteria</taxon>
        <taxon>Pseudomonadati</taxon>
        <taxon>Pseudomonadota</taxon>
        <taxon>Gammaproteobacteria</taxon>
        <taxon>Alteromonadales</taxon>
        <taxon>Alteromonadaceae</taxon>
        <taxon>Alteromonas/Salinimonas group</taxon>
        <taxon>Alteromonas</taxon>
    </lineage>
</organism>
<dbReference type="RefSeq" id="WP_075609140.1">
    <property type="nucleotide sequence ID" value="NZ_CP052766.1"/>
</dbReference>
<dbReference type="EMBL" id="CP052766">
    <property type="protein sequence ID" value="QJR82696.1"/>
    <property type="molecule type" value="Genomic_DNA"/>
</dbReference>
<dbReference type="KEGG" id="apel:CA267_001330"/>
<dbReference type="GO" id="GO:0097367">
    <property type="term" value="F:carbohydrate derivative binding"/>
    <property type="evidence" value="ECO:0007669"/>
    <property type="project" value="InterPro"/>
</dbReference>
<dbReference type="PANTHER" id="PTHR30514">
    <property type="entry name" value="GLUCOKINASE"/>
    <property type="match status" value="1"/>
</dbReference>
<dbReference type="InterPro" id="IPR047640">
    <property type="entry name" value="RpiR-like"/>
</dbReference>
<dbReference type="InterPro" id="IPR009057">
    <property type="entry name" value="Homeodomain-like_sf"/>
</dbReference>
<feature type="domain" description="HTH rpiR-type" evidence="1">
    <location>
        <begin position="1"/>
        <end position="74"/>
    </location>
</feature>
<dbReference type="GO" id="GO:1901135">
    <property type="term" value="P:carbohydrate derivative metabolic process"/>
    <property type="evidence" value="ECO:0007669"/>
    <property type="project" value="InterPro"/>
</dbReference>
<evidence type="ECO:0000313" key="3">
    <source>
        <dbReference type="Proteomes" id="UP000219285"/>
    </source>
</evidence>
<dbReference type="Gene3D" id="1.10.10.10">
    <property type="entry name" value="Winged helix-like DNA-binding domain superfamily/Winged helix DNA-binding domain"/>
    <property type="match status" value="1"/>
</dbReference>
<dbReference type="Pfam" id="PF01380">
    <property type="entry name" value="SIS"/>
    <property type="match status" value="1"/>
</dbReference>
<reference evidence="3" key="1">
    <citation type="submission" date="2014-12" db="EMBL/GenBank/DDBJ databases">
        <title>Complete genome sequence of a multi-drug resistant Klebsiella pneumoniae.</title>
        <authorList>
            <person name="Hua X."/>
            <person name="Chen Q."/>
            <person name="Li X."/>
            <person name="Feng Y."/>
            <person name="Ruan Z."/>
            <person name="Yu Y."/>
        </authorList>
    </citation>
    <scope>NUCLEOTIDE SEQUENCE [LARGE SCALE GENOMIC DNA]</scope>
    <source>
        <strain evidence="3">5.12</strain>
    </source>
</reference>
<accession>A0A6M4MKU4</accession>
<gene>
    <name evidence="2" type="ORF">CA267_001330</name>
</gene>
<dbReference type="SUPFAM" id="SSF53697">
    <property type="entry name" value="SIS domain"/>
    <property type="match status" value="1"/>
</dbReference>